<reference evidence="1" key="3">
    <citation type="submission" date="2023-02" db="EMBL/GenBank/DDBJ databases">
        <title>Proposal of a novel subspecies: Alicyclobacillus hesperidum subspecies aegle.</title>
        <authorList>
            <person name="Goto K."/>
            <person name="Fujii T."/>
            <person name="Yasui K."/>
            <person name="Mochida K."/>
            <person name="Kato-Tanaka Y."/>
            <person name="Morohoshi S."/>
            <person name="An S.Y."/>
            <person name="Kasai H."/>
            <person name="Yokota A."/>
        </authorList>
    </citation>
    <scope>NUCLEOTIDE SEQUENCE</scope>
    <source>
        <strain evidence="1">DSM 12766</strain>
    </source>
</reference>
<gene>
    <name evidence="1" type="ORF">Heshes_26580</name>
    <name evidence="2" type="ORF">SAMN04489725_1423</name>
</gene>
<dbReference type="EMBL" id="FNOJ01000042">
    <property type="protein sequence ID" value="SDX05440.1"/>
    <property type="molecule type" value="Genomic_DNA"/>
</dbReference>
<dbReference type="AlphaFoldDB" id="A0A1H2YK29"/>
<evidence type="ECO:0000313" key="2">
    <source>
        <dbReference type="EMBL" id="SDX05440.1"/>
    </source>
</evidence>
<evidence type="ECO:0000313" key="3">
    <source>
        <dbReference type="Proteomes" id="UP000182589"/>
    </source>
</evidence>
<dbReference type="Proteomes" id="UP000182589">
    <property type="component" value="Unassembled WGS sequence"/>
</dbReference>
<protein>
    <submittedName>
        <fullName evidence="2">Capsule synthesis protein PGA_cap</fullName>
    </submittedName>
</protein>
<reference evidence="3" key="1">
    <citation type="submission" date="2016-10" db="EMBL/GenBank/DDBJ databases">
        <authorList>
            <person name="Varghese N."/>
        </authorList>
    </citation>
    <scope>NUCLEOTIDE SEQUENCE [LARGE SCALE GENOMIC DNA]</scope>
    <source>
        <strain evidence="3">DSM 12489</strain>
    </source>
</reference>
<dbReference type="Proteomes" id="UP001157137">
    <property type="component" value="Unassembled WGS sequence"/>
</dbReference>
<sequence length="68" mass="7529">MTLSFSGVGDIVLSRSCWRAYITSLHKVREMMGRADFRFANLEAVFLSEADQPIPSVNNGFNSSKKSG</sequence>
<name>A0A1H2YK29_9BACL</name>
<organism evidence="2 3">
    <name type="scientific">Alicyclobacillus hesperidum</name>
    <dbReference type="NCBI Taxonomy" id="89784"/>
    <lineage>
        <taxon>Bacteria</taxon>
        <taxon>Bacillati</taxon>
        <taxon>Bacillota</taxon>
        <taxon>Bacilli</taxon>
        <taxon>Bacillales</taxon>
        <taxon>Alicyclobacillaceae</taxon>
        <taxon>Alicyclobacillus</taxon>
    </lineage>
</organism>
<proteinExistence type="predicted"/>
<reference evidence="2" key="2">
    <citation type="submission" date="2016-10" db="EMBL/GenBank/DDBJ databases">
        <authorList>
            <person name="de Groot N.N."/>
        </authorList>
    </citation>
    <scope>NUCLEOTIDE SEQUENCE [LARGE SCALE GENOMIC DNA]</scope>
    <source>
        <strain evidence="2">DSM 12489</strain>
    </source>
</reference>
<evidence type="ECO:0000313" key="1">
    <source>
        <dbReference type="EMBL" id="GLV14972.1"/>
    </source>
</evidence>
<dbReference type="EMBL" id="BSRA01000023">
    <property type="protein sequence ID" value="GLV14972.1"/>
    <property type="molecule type" value="Genomic_DNA"/>
</dbReference>
<keyword evidence="3" id="KW-1185">Reference proteome</keyword>
<accession>A0A1H2YK29</accession>